<name>A0A387BVQ2_9MICO</name>
<proteinExistence type="predicted"/>
<gene>
    <name evidence="2" type="ORF">D7I44_01605</name>
</gene>
<dbReference type="InterPro" id="IPR036388">
    <property type="entry name" value="WH-like_DNA-bd_sf"/>
</dbReference>
<dbReference type="GO" id="GO:0003677">
    <property type="term" value="F:DNA binding"/>
    <property type="evidence" value="ECO:0007669"/>
    <property type="project" value="UniProtKB-KW"/>
</dbReference>
<dbReference type="Proteomes" id="UP000275069">
    <property type="component" value="Chromosome"/>
</dbReference>
<evidence type="ECO:0000313" key="3">
    <source>
        <dbReference type="Proteomes" id="UP000275069"/>
    </source>
</evidence>
<keyword evidence="2" id="KW-0238">DNA-binding</keyword>
<dbReference type="EMBL" id="CP032624">
    <property type="protein sequence ID" value="AYG05206.1"/>
    <property type="molecule type" value="Genomic_DNA"/>
</dbReference>
<dbReference type="Gene3D" id="1.10.10.10">
    <property type="entry name" value="Winged helix-like DNA-binding domain superfamily/Winged helix DNA-binding domain"/>
    <property type="match status" value="1"/>
</dbReference>
<dbReference type="SUPFAM" id="SSF46955">
    <property type="entry name" value="Putative DNA-binding domain"/>
    <property type="match status" value="1"/>
</dbReference>
<dbReference type="OrthoDB" id="194758at2"/>
<protein>
    <submittedName>
        <fullName evidence="2">DNA-binding protein</fullName>
    </submittedName>
</protein>
<evidence type="ECO:0000313" key="2">
    <source>
        <dbReference type="EMBL" id="AYG05206.1"/>
    </source>
</evidence>
<organism evidence="2 3">
    <name type="scientific">Gryllotalpicola protaetiae</name>
    <dbReference type="NCBI Taxonomy" id="2419771"/>
    <lineage>
        <taxon>Bacteria</taxon>
        <taxon>Bacillati</taxon>
        <taxon>Actinomycetota</taxon>
        <taxon>Actinomycetes</taxon>
        <taxon>Micrococcales</taxon>
        <taxon>Microbacteriaceae</taxon>
        <taxon>Gryllotalpicola</taxon>
    </lineage>
</organism>
<sequence>MEPAPALPVFLTQREVAEALRLPERTLEDWRQTRQGPPYVKLGHHVRYEQAELLAWVRERRHG</sequence>
<feature type="domain" description="Helix-turn-helix" evidence="1">
    <location>
        <begin position="10"/>
        <end position="61"/>
    </location>
</feature>
<dbReference type="InterPro" id="IPR009061">
    <property type="entry name" value="DNA-bd_dom_put_sf"/>
</dbReference>
<keyword evidence="3" id="KW-1185">Reference proteome</keyword>
<dbReference type="KEGG" id="gry:D7I44_01605"/>
<reference evidence="2 3" key="1">
    <citation type="submission" date="2018-09" db="EMBL/GenBank/DDBJ databases">
        <title>Genome sequencing of strain 2DFW10M-5.</title>
        <authorList>
            <person name="Heo J."/>
            <person name="Kim S.-J."/>
            <person name="Kwon S.-W."/>
        </authorList>
    </citation>
    <scope>NUCLEOTIDE SEQUENCE [LARGE SCALE GENOMIC DNA]</scope>
    <source>
        <strain evidence="2 3">2DFW10M-5</strain>
    </source>
</reference>
<dbReference type="Pfam" id="PF12728">
    <property type="entry name" value="HTH_17"/>
    <property type="match status" value="1"/>
</dbReference>
<dbReference type="InterPro" id="IPR041657">
    <property type="entry name" value="HTH_17"/>
</dbReference>
<accession>A0A387BVQ2</accession>
<dbReference type="AlphaFoldDB" id="A0A387BVQ2"/>
<evidence type="ECO:0000259" key="1">
    <source>
        <dbReference type="Pfam" id="PF12728"/>
    </source>
</evidence>